<accession>A0A8S9IK67</accession>
<protein>
    <submittedName>
        <fullName evidence="1">Uncharacterized protein</fullName>
    </submittedName>
</protein>
<comment type="caution">
    <text evidence="1">The sequence shown here is derived from an EMBL/GenBank/DDBJ whole genome shotgun (WGS) entry which is preliminary data.</text>
</comment>
<name>A0A8S9IK67_BRACR</name>
<gene>
    <name evidence="1" type="ORF">F2Q68_00025020</name>
    <name evidence="2" type="ORF">F2Q70_00043809</name>
</gene>
<evidence type="ECO:0000313" key="3">
    <source>
        <dbReference type="Proteomes" id="UP000712281"/>
    </source>
</evidence>
<dbReference type="EMBL" id="QGKY02000164">
    <property type="protein sequence ID" value="KAF2594750.1"/>
    <property type="molecule type" value="Genomic_DNA"/>
</dbReference>
<proteinExistence type="predicted"/>
<organism evidence="1 3">
    <name type="scientific">Brassica cretica</name>
    <name type="common">Mustard</name>
    <dbReference type="NCBI Taxonomy" id="69181"/>
    <lineage>
        <taxon>Eukaryota</taxon>
        <taxon>Viridiplantae</taxon>
        <taxon>Streptophyta</taxon>
        <taxon>Embryophyta</taxon>
        <taxon>Tracheophyta</taxon>
        <taxon>Spermatophyta</taxon>
        <taxon>Magnoliopsida</taxon>
        <taxon>eudicotyledons</taxon>
        <taxon>Gunneridae</taxon>
        <taxon>Pentapetalae</taxon>
        <taxon>rosids</taxon>
        <taxon>malvids</taxon>
        <taxon>Brassicales</taxon>
        <taxon>Brassicaceae</taxon>
        <taxon>Brassiceae</taxon>
        <taxon>Brassica</taxon>
    </lineage>
</organism>
<sequence length="142" mass="15247">MEGSPYRKFSISWKGAWFQGPNSGFLLARTWNVPLSRTRGSGSCLEAGGNYTGEWTSSGAGPVVWITGLDPAKDASSHGLSGISRYIVRKSGIKVVGTGDPEPGIQNLEAGIRNLEAGIWRRSSSVPGAWELFQSKLITYSI</sequence>
<dbReference type="Proteomes" id="UP000712281">
    <property type="component" value="Unassembled WGS sequence"/>
</dbReference>
<dbReference type="EMBL" id="QGKW02001911">
    <property type="protein sequence ID" value="KAF2569703.1"/>
    <property type="molecule type" value="Genomic_DNA"/>
</dbReference>
<reference evidence="1" key="1">
    <citation type="submission" date="2019-12" db="EMBL/GenBank/DDBJ databases">
        <title>Genome sequencing and annotation of Brassica cretica.</title>
        <authorList>
            <person name="Studholme D.J."/>
            <person name="Sarris P.F."/>
        </authorList>
    </citation>
    <scope>NUCLEOTIDE SEQUENCE</scope>
    <source>
        <strain evidence="1">PFS-001/15</strain>
        <strain evidence="2">PFS-102/07</strain>
        <tissue evidence="1">Leaf</tissue>
    </source>
</reference>
<evidence type="ECO:0000313" key="2">
    <source>
        <dbReference type="EMBL" id="KAF2594750.1"/>
    </source>
</evidence>
<evidence type="ECO:0000313" key="1">
    <source>
        <dbReference type="EMBL" id="KAF2569703.1"/>
    </source>
</evidence>
<dbReference type="AlphaFoldDB" id="A0A8S9IK67"/>